<dbReference type="Proteomes" id="UP001172457">
    <property type="component" value="Chromosome 5"/>
</dbReference>
<evidence type="ECO:0000256" key="9">
    <source>
        <dbReference type="ARBA" id="ARBA00047604"/>
    </source>
</evidence>
<sequence length="587" mass="66090">MVVRMAVDGISVYLGSIRRGNKRRHPVHGSTFGPGMGEAMDRRISATLIRLWWTRSREIDAIHGRVEIIKGEDPVKATFIDRMRAKIRSHEDNIDRIIMAAIPALNPLKIRTTTNGEAIEGFKKGDDDHDEQPLSPMSRLFHEPGSNVYIVGIMGLKTKIQPHIFKRNLVHTFLNNHRFSSLQVKDKETGSMKWIPTQVNIDDHVIVEKLDPNMESSDKFVEDFISNLSRSPIESTKPLWDLHILDIRTSEAEGTCVFRFHHSLGDGVSLMNLLLACSCKTSDPEALPTLPGNIKKSGATNSSLWASLGVLWNSFVALVMFVLTALFLEDTKTPIKGSKGVEHRPRRFVTKSVSLDDIKLVKNAMKVTVNDVVLGVTQAGFYLYLHRRYCERDIGYNNFPDNIRLRATLFFNLRATTKIQDVTGRSRHGTWGNKIGYALHPFKIGPKKDPLDYVRDAKAVMDRRKASFEPLFTSFFANTVLKLFGVKVAGKLNHKIFSNTTLWFSNVPGPQEEISFCGHEVAYIAPSCYGQPNALMINIVSYKDKVTFVLSADEETIPNPHELCDDLEESLRLIKASICSSHTMSNL</sequence>
<evidence type="ECO:0000256" key="1">
    <source>
        <dbReference type="ARBA" id="ARBA00004162"/>
    </source>
</evidence>
<feature type="transmembrane region" description="Helical" evidence="11">
    <location>
        <begin position="304"/>
        <end position="328"/>
    </location>
</feature>
<evidence type="ECO:0000313" key="14">
    <source>
        <dbReference type="EMBL" id="KAJ9548644.1"/>
    </source>
</evidence>
<keyword evidence="11" id="KW-0812">Transmembrane</keyword>
<proteinExistence type="inferred from homology"/>
<dbReference type="InterPro" id="IPR004255">
    <property type="entry name" value="O-acyltransferase_WSD1_N"/>
</dbReference>
<feature type="domain" description="O-acyltransferase WSD1-like N-terminal" evidence="12">
    <location>
        <begin position="182"/>
        <end position="373"/>
    </location>
</feature>
<accession>A0AA38WG03</accession>
<evidence type="ECO:0000256" key="8">
    <source>
        <dbReference type="ARBA" id="ARBA00024360"/>
    </source>
</evidence>
<dbReference type="InterPro" id="IPR009721">
    <property type="entry name" value="O-acyltransferase_WSD1_C"/>
</dbReference>
<evidence type="ECO:0000313" key="15">
    <source>
        <dbReference type="Proteomes" id="UP001172457"/>
    </source>
</evidence>
<keyword evidence="6" id="KW-0256">Endoplasmic reticulum</keyword>
<comment type="pathway">
    <text evidence="3">Glycerolipid metabolism; triacylglycerol biosynthesis.</text>
</comment>
<evidence type="ECO:0000256" key="2">
    <source>
        <dbReference type="ARBA" id="ARBA00004586"/>
    </source>
</evidence>
<dbReference type="GO" id="GO:0047196">
    <property type="term" value="F:long-chain-alcohol O-fatty-acyltransferase activity"/>
    <property type="evidence" value="ECO:0007669"/>
    <property type="project" value="UniProtKB-EC"/>
</dbReference>
<dbReference type="EMBL" id="JARYMX010000005">
    <property type="protein sequence ID" value="KAJ9548644.1"/>
    <property type="molecule type" value="Genomic_DNA"/>
</dbReference>
<comment type="catalytic activity">
    <reaction evidence="10">
        <text>an acyl-CoA + a 1,2-diacyl-sn-glycerol = a triacyl-sn-glycerol + CoA</text>
        <dbReference type="Rhea" id="RHEA:10868"/>
        <dbReference type="ChEBI" id="CHEBI:17815"/>
        <dbReference type="ChEBI" id="CHEBI:57287"/>
        <dbReference type="ChEBI" id="CHEBI:58342"/>
        <dbReference type="ChEBI" id="CHEBI:64615"/>
        <dbReference type="EC" id="2.3.1.20"/>
    </reaction>
</comment>
<dbReference type="GO" id="GO:0019432">
    <property type="term" value="P:triglyceride biosynthetic process"/>
    <property type="evidence" value="ECO:0007669"/>
    <property type="project" value="TreeGrafter"/>
</dbReference>
<organism evidence="14 15">
    <name type="scientific">Centaurea solstitialis</name>
    <name type="common">yellow star-thistle</name>
    <dbReference type="NCBI Taxonomy" id="347529"/>
    <lineage>
        <taxon>Eukaryota</taxon>
        <taxon>Viridiplantae</taxon>
        <taxon>Streptophyta</taxon>
        <taxon>Embryophyta</taxon>
        <taxon>Tracheophyta</taxon>
        <taxon>Spermatophyta</taxon>
        <taxon>Magnoliopsida</taxon>
        <taxon>eudicotyledons</taxon>
        <taxon>Gunneridae</taxon>
        <taxon>Pentapetalae</taxon>
        <taxon>asterids</taxon>
        <taxon>campanulids</taxon>
        <taxon>Asterales</taxon>
        <taxon>Asteraceae</taxon>
        <taxon>Carduoideae</taxon>
        <taxon>Cardueae</taxon>
        <taxon>Centaureinae</taxon>
        <taxon>Centaurea</taxon>
    </lineage>
</organism>
<evidence type="ECO:0000256" key="7">
    <source>
        <dbReference type="ARBA" id="ARBA00023315"/>
    </source>
</evidence>
<dbReference type="SUPFAM" id="SSF52777">
    <property type="entry name" value="CoA-dependent acyltransferases"/>
    <property type="match status" value="1"/>
</dbReference>
<comment type="caution">
    <text evidence="14">The sequence shown here is derived from an EMBL/GenBank/DDBJ whole genome shotgun (WGS) entry which is preliminary data.</text>
</comment>
<evidence type="ECO:0000259" key="13">
    <source>
        <dbReference type="Pfam" id="PF06974"/>
    </source>
</evidence>
<keyword evidence="7" id="KW-0012">Acyltransferase</keyword>
<feature type="domain" description="O-acyltransferase WSD1 C-terminal" evidence="13">
    <location>
        <begin position="431"/>
        <end position="575"/>
    </location>
</feature>
<dbReference type="Gene3D" id="3.30.559.10">
    <property type="entry name" value="Chloramphenicol acetyltransferase-like domain"/>
    <property type="match status" value="1"/>
</dbReference>
<comment type="catalytic activity">
    <reaction evidence="9">
        <text>a long chain fatty alcohol + a fatty acyl-CoA = a long-chain alcohol wax ester + CoA</text>
        <dbReference type="Rhea" id="RHEA:38443"/>
        <dbReference type="ChEBI" id="CHEBI:17135"/>
        <dbReference type="ChEBI" id="CHEBI:57287"/>
        <dbReference type="ChEBI" id="CHEBI:77636"/>
        <dbReference type="ChEBI" id="CHEBI:235323"/>
        <dbReference type="EC" id="2.3.1.75"/>
    </reaction>
</comment>
<evidence type="ECO:0000256" key="6">
    <source>
        <dbReference type="ARBA" id="ARBA00022824"/>
    </source>
</evidence>
<dbReference type="Pfam" id="PF03007">
    <property type="entry name" value="WS_DGAT_cat"/>
    <property type="match status" value="1"/>
</dbReference>
<gene>
    <name evidence="14" type="ORF">OSB04_021187</name>
</gene>
<comment type="pathway">
    <text evidence="4">Lipid metabolism.</text>
</comment>
<reference evidence="14" key="1">
    <citation type="submission" date="2023-03" db="EMBL/GenBank/DDBJ databases">
        <title>Chromosome-scale reference genome and RAD-based genetic map of yellow starthistle (Centaurea solstitialis) reveal putative structural variation and QTLs associated with invader traits.</title>
        <authorList>
            <person name="Reatini B."/>
            <person name="Cang F.A."/>
            <person name="Jiang Q."/>
            <person name="Mckibben M.T.W."/>
            <person name="Barker M.S."/>
            <person name="Rieseberg L.H."/>
            <person name="Dlugosch K.M."/>
        </authorList>
    </citation>
    <scope>NUCLEOTIDE SEQUENCE</scope>
    <source>
        <strain evidence="14">CAN-66</strain>
        <tissue evidence="14">Leaf</tissue>
    </source>
</reference>
<evidence type="ECO:0000256" key="3">
    <source>
        <dbReference type="ARBA" id="ARBA00004771"/>
    </source>
</evidence>
<keyword evidence="11" id="KW-0472">Membrane</keyword>
<keyword evidence="15" id="KW-1185">Reference proteome</keyword>
<dbReference type="GO" id="GO:0005886">
    <property type="term" value="C:plasma membrane"/>
    <property type="evidence" value="ECO:0007669"/>
    <property type="project" value="UniProtKB-SubCell"/>
</dbReference>
<comment type="similarity">
    <text evidence="8">In the N-terminal section; belongs to the long-chain O-acyltransferase family.</text>
</comment>
<name>A0AA38WG03_9ASTR</name>
<evidence type="ECO:0000256" key="5">
    <source>
        <dbReference type="ARBA" id="ARBA00022679"/>
    </source>
</evidence>
<comment type="subcellular location">
    <subcellularLocation>
        <location evidence="1">Cell membrane</location>
        <topology evidence="1">Single-pass membrane protein</topology>
    </subcellularLocation>
    <subcellularLocation>
        <location evidence="2">Endoplasmic reticulum membrane</location>
    </subcellularLocation>
</comment>
<dbReference type="GO" id="GO:0004144">
    <property type="term" value="F:diacylglycerol O-acyltransferase activity"/>
    <property type="evidence" value="ECO:0007669"/>
    <property type="project" value="UniProtKB-EC"/>
</dbReference>
<keyword evidence="11" id="KW-1133">Transmembrane helix</keyword>
<dbReference type="InterPro" id="IPR023213">
    <property type="entry name" value="CAT-like_dom_sf"/>
</dbReference>
<dbReference type="PANTHER" id="PTHR31650">
    <property type="entry name" value="O-ACYLTRANSFERASE (WSD1-LIKE) FAMILY PROTEIN"/>
    <property type="match status" value="1"/>
</dbReference>
<dbReference type="AlphaFoldDB" id="A0AA38WG03"/>
<dbReference type="Pfam" id="PF06974">
    <property type="entry name" value="WS_DGAT_C"/>
    <property type="match status" value="1"/>
</dbReference>
<dbReference type="PANTHER" id="PTHR31650:SF79">
    <property type="entry name" value="O-ACYLTRANSFERASE (WSD1-LIKE) FAMILY PROTEIN-RELATED"/>
    <property type="match status" value="1"/>
</dbReference>
<evidence type="ECO:0000259" key="12">
    <source>
        <dbReference type="Pfam" id="PF03007"/>
    </source>
</evidence>
<protein>
    <recommendedName>
        <fullName evidence="16">Diacylglycerol O-acyltransferase</fullName>
    </recommendedName>
</protein>
<evidence type="ECO:0000256" key="11">
    <source>
        <dbReference type="SAM" id="Phobius"/>
    </source>
</evidence>
<dbReference type="GO" id="GO:0005789">
    <property type="term" value="C:endoplasmic reticulum membrane"/>
    <property type="evidence" value="ECO:0007669"/>
    <property type="project" value="UniProtKB-SubCell"/>
</dbReference>
<dbReference type="InterPro" id="IPR045034">
    <property type="entry name" value="O-acyltransferase_WSD1-like"/>
</dbReference>
<evidence type="ECO:0000256" key="4">
    <source>
        <dbReference type="ARBA" id="ARBA00005189"/>
    </source>
</evidence>
<evidence type="ECO:0000256" key="10">
    <source>
        <dbReference type="ARBA" id="ARBA00048109"/>
    </source>
</evidence>
<keyword evidence="5" id="KW-0808">Transferase</keyword>
<evidence type="ECO:0008006" key="16">
    <source>
        <dbReference type="Google" id="ProtNLM"/>
    </source>
</evidence>